<dbReference type="AlphaFoldDB" id="A0A6G0WW92"/>
<dbReference type="VEuPathDB" id="FungiDB:AeMF1_011382"/>
<proteinExistence type="predicted"/>
<evidence type="ECO:0000313" key="1">
    <source>
        <dbReference type="EMBL" id="KAF0731815.1"/>
    </source>
</evidence>
<sequence length="197" mass="21509">MSDPVQRMANLTLTTEDARVVMEKAVQLVETIASGEADLLCELIATCLARGSVAGQEEWSQAEVYLEDALAIAKYKHESASQTSDAVVTLFNVKTVVPQAKALDLVFQVSELVVHGKNVNVSIPYTNIKRILKLPKYAPGGDLAVNEFLFVVILKSSMAHRKDRLSNISFVLAESTTPSEANVVVHRTLPSHDFADK</sequence>
<gene>
    <name evidence="1" type="ORF">Ae201684_011113</name>
</gene>
<organism evidence="1 2">
    <name type="scientific">Aphanomyces euteiches</name>
    <dbReference type="NCBI Taxonomy" id="100861"/>
    <lineage>
        <taxon>Eukaryota</taxon>
        <taxon>Sar</taxon>
        <taxon>Stramenopiles</taxon>
        <taxon>Oomycota</taxon>
        <taxon>Saprolegniomycetes</taxon>
        <taxon>Saprolegniales</taxon>
        <taxon>Verrucalvaceae</taxon>
        <taxon>Aphanomyces</taxon>
    </lineage>
</organism>
<accession>A0A6G0WW92</accession>
<keyword evidence="2" id="KW-1185">Reference proteome</keyword>
<dbReference type="Proteomes" id="UP000481153">
    <property type="component" value="Unassembled WGS sequence"/>
</dbReference>
<dbReference type="SUPFAM" id="SSF50729">
    <property type="entry name" value="PH domain-like"/>
    <property type="match status" value="1"/>
</dbReference>
<dbReference type="Gene3D" id="2.30.29.150">
    <property type="match status" value="1"/>
</dbReference>
<protein>
    <submittedName>
        <fullName evidence="1">Uncharacterized protein</fullName>
    </submittedName>
</protein>
<evidence type="ECO:0000313" key="2">
    <source>
        <dbReference type="Proteomes" id="UP000481153"/>
    </source>
</evidence>
<comment type="caution">
    <text evidence="1">The sequence shown here is derived from an EMBL/GenBank/DDBJ whole genome shotgun (WGS) entry which is preliminary data.</text>
</comment>
<dbReference type="EMBL" id="VJMJ01000140">
    <property type="protein sequence ID" value="KAF0731815.1"/>
    <property type="molecule type" value="Genomic_DNA"/>
</dbReference>
<reference evidence="1 2" key="1">
    <citation type="submission" date="2019-07" db="EMBL/GenBank/DDBJ databases">
        <title>Genomics analysis of Aphanomyces spp. identifies a new class of oomycete effector associated with host adaptation.</title>
        <authorList>
            <person name="Gaulin E."/>
        </authorList>
    </citation>
    <scope>NUCLEOTIDE SEQUENCE [LARGE SCALE GENOMIC DNA]</scope>
    <source>
        <strain evidence="1 2">ATCC 201684</strain>
    </source>
</reference>
<name>A0A6G0WW92_9STRA</name>